<dbReference type="KEGG" id="lbc:LACBIDRAFT_333746"/>
<gene>
    <name evidence="1" type="ORF">LACBIDRAFT_333746</name>
</gene>
<dbReference type="RefSeq" id="XP_001888432.1">
    <property type="nucleotide sequence ID" value="XM_001888397.1"/>
</dbReference>
<dbReference type="Proteomes" id="UP000001194">
    <property type="component" value="Unassembled WGS sequence"/>
</dbReference>
<keyword evidence="2" id="KW-1185">Reference proteome</keyword>
<accession>B0DWX9</accession>
<dbReference type="InParanoid" id="B0DWX9"/>
<sequence>MSPRSHCSKYGGTAIEPSRVQISLPAQSDFAFSTSEHDIDHNADNTEKTKQNERKLHKENLQSNLFILKKLNTLFAMFHEALDAAGSANQSGRVLKLQKRVKAKRREAKECSLATQRMVGTKENGGVRMVGTKERARRTGHARNTGIYAQYKGDRHAPRFTVGKFFLHHEVAYTEKFHSMPETFQMQMDDAYTHPEDFIQVHKHLAEVDLAVISPKLHCGITVKTLHQYGYYMSTYFNITMW</sequence>
<proteinExistence type="predicted"/>
<evidence type="ECO:0000313" key="2">
    <source>
        <dbReference type="Proteomes" id="UP000001194"/>
    </source>
</evidence>
<dbReference type="AlphaFoldDB" id="B0DWX9"/>
<dbReference type="OrthoDB" id="5599235at2759"/>
<reference evidence="1 2" key="1">
    <citation type="journal article" date="2008" name="Nature">
        <title>The genome of Laccaria bicolor provides insights into mycorrhizal symbiosis.</title>
        <authorList>
            <person name="Martin F."/>
            <person name="Aerts A."/>
            <person name="Ahren D."/>
            <person name="Brun A."/>
            <person name="Danchin E.G.J."/>
            <person name="Duchaussoy F."/>
            <person name="Gibon J."/>
            <person name="Kohler A."/>
            <person name="Lindquist E."/>
            <person name="Pereda V."/>
            <person name="Salamov A."/>
            <person name="Shapiro H.J."/>
            <person name="Wuyts J."/>
            <person name="Blaudez D."/>
            <person name="Buee M."/>
            <person name="Brokstein P."/>
            <person name="Canbaeck B."/>
            <person name="Cohen D."/>
            <person name="Courty P.E."/>
            <person name="Coutinho P.M."/>
            <person name="Delaruelle C."/>
            <person name="Detter J.C."/>
            <person name="Deveau A."/>
            <person name="DiFazio S."/>
            <person name="Duplessis S."/>
            <person name="Fraissinet-Tachet L."/>
            <person name="Lucic E."/>
            <person name="Frey-Klett P."/>
            <person name="Fourrey C."/>
            <person name="Feussner I."/>
            <person name="Gay G."/>
            <person name="Grimwood J."/>
            <person name="Hoegger P.J."/>
            <person name="Jain P."/>
            <person name="Kilaru S."/>
            <person name="Labbe J."/>
            <person name="Lin Y.C."/>
            <person name="Legue V."/>
            <person name="Le Tacon F."/>
            <person name="Marmeisse R."/>
            <person name="Melayah D."/>
            <person name="Montanini B."/>
            <person name="Muratet M."/>
            <person name="Nehls U."/>
            <person name="Niculita-Hirzel H."/>
            <person name="Oudot-Le Secq M.P."/>
            <person name="Peter M."/>
            <person name="Quesneville H."/>
            <person name="Rajashekar B."/>
            <person name="Reich M."/>
            <person name="Rouhier N."/>
            <person name="Schmutz J."/>
            <person name="Yin T."/>
            <person name="Chalot M."/>
            <person name="Henrissat B."/>
            <person name="Kuees U."/>
            <person name="Lucas S."/>
            <person name="Van de Peer Y."/>
            <person name="Podila G.K."/>
            <person name="Polle A."/>
            <person name="Pukkila P.J."/>
            <person name="Richardson P.M."/>
            <person name="Rouze P."/>
            <person name="Sanders I.R."/>
            <person name="Stajich J.E."/>
            <person name="Tunlid A."/>
            <person name="Tuskan G."/>
            <person name="Grigoriev I.V."/>
        </authorList>
    </citation>
    <scope>NUCLEOTIDE SEQUENCE [LARGE SCALE GENOMIC DNA]</scope>
    <source>
        <strain evidence="2">S238N-H82 / ATCC MYA-4686</strain>
    </source>
</reference>
<evidence type="ECO:0000313" key="1">
    <source>
        <dbReference type="EMBL" id="EDR00838.1"/>
    </source>
</evidence>
<protein>
    <submittedName>
        <fullName evidence="1">Predicted protein</fullName>
    </submittedName>
</protein>
<name>B0DWX9_LACBS</name>
<organism evidence="2">
    <name type="scientific">Laccaria bicolor (strain S238N-H82 / ATCC MYA-4686)</name>
    <name type="common">Bicoloured deceiver</name>
    <name type="synonym">Laccaria laccata var. bicolor</name>
    <dbReference type="NCBI Taxonomy" id="486041"/>
    <lineage>
        <taxon>Eukaryota</taxon>
        <taxon>Fungi</taxon>
        <taxon>Dikarya</taxon>
        <taxon>Basidiomycota</taxon>
        <taxon>Agaricomycotina</taxon>
        <taxon>Agaricomycetes</taxon>
        <taxon>Agaricomycetidae</taxon>
        <taxon>Agaricales</taxon>
        <taxon>Agaricineae</taxon>
        <taxon>Hydnangiaceae</taxon>
        <taxon>Laccaria</taxon>
    </lineage>
</organism>
<dbReference type="GeneID" id="6084133"/>
<dbReference type="HOGENOM" id="CLU_1147362_0_0_1"/>
<dbReference type="EMBL" id="DS547145">
    <property type="protein sequence ID" value="EDR00838.1"/>
    <property type="molecule type" value="Genomic_DNA"/>
</dbReference>